<evidence type="ECO:0000313" key="3">
    <source>
        <dbReference type="EMBL" id="CDO77337.1"/>
    </source>
</evidence>
<keyword evidence="4" id="KW-1185">Reference proteome</keyword>
<dbReference type="GO" id="GO:0030466">
    <property type="term" value="P:silent mating-type cassette heterochromatin formation"/>
    <property type="evidence" value="ECO:0007669"/>
    <property type="project" value="TreeGrafter"/>
</dbReference>
<dbReference type="STRING" id="5643.A0A060SS51"/>
<protein>
    <recommendedName>
        <fullName evidence="2">Cryptic loci regulator 2 N-terminal domain-containing protein</fullName>
    </recommendedName>
</protein>
<gene>
    <name evidence="3" type="ORF">BN946_scf184775.g28</name>
</gene>
<dbReference type="GO" id="GO:0070824">
    <property type="term" value="C:SHREC complex"/>
    <property type="evidence" value="ECO:0007669"/>
    <property type="project" value="InterPro"/>
</dbReference>
<proteinExistence type="predicted"/>
<feature type="domain" description="Cryptic loci regulator 2 N-terminal" evidence="2">
    <location>
        <begin position="99"/>
        <end position="166"/>
    </location>
</feature>
<sequence>MTSLFKTSYYEAVYATNKTMFIILSTDRRASDADPDRAPTQRFPTRDEQGLVNYYEEADASMERKWREKLGIYLYNYVLKPEMERRGINPPPKPDKVYLANFPANYSLWVHKKGDPHDPRTDHYLYGSRWVAQFRSPMEFCLHLKWLLEGQPMKKSRRPDCQCRYCDGTIPQGEISSALGNYHPSRRDKDKKDKDKDRDGKHGRPKTSHNAIISTSIPYKDYTKLHSASA</sequence>
<feature type="region of interest" description="Disordered" evidence="1">
    <location>
        <begin position="176"/>
        <end position="215"/>
    </location>
</feature>
<dbReference type="OMA" id="RSPMEFC"/>
<dbReference type="GO" id="GO:0033553">
    <property type="term" value="C:rDNA heterochromatin"/>
    <property type="evidence" value="ECO:0007669"/>
    <property type="project" value="TreeGrafter"/>
</dbReference>
<reference evidence="3" key="1">
    <citation type="submission" date="2014-01" db="EMBL/GenBank/DDBJ databases">
        <title>The genome of the white-rot fungus Pycnoporus cinnabarinus: a basidiomycete model with a versatile arsenal for lignocellulosic biomass breakdown.</title>
        <authorList>
            <person name="Levasseur A."/>
            <person name="Lomascolo A."/>
            <person name="Ruiz-Duenas F.J."/>
            <person name="Uzan E."/>
            <person name="Piumi F."/>
            <person name="Kues U."/>
            <person name="Ram A.F.J."/>
            <person name="Murat C."/>
            <person name="Haon M."/>
            <person name="Benoit I."/>
            <person name="Arfi Y."/>
            <person name="Chevret D."/>
            <person name="Drula E."/>
            <person name="Kwon M.J."/>
            <person name="Gouret P."/>
            <person name="Lesage-Meessen L."/>
            <person name="Lombard V."/>
            <person name="Mariette J."/>
            <person name="Noirot C."/>
            <person name="Park J."/>
            <person name="Patyshakuliyeva A."/>
            <person name="Wieneger R.A.B."/>
            <person name="Wosten H.A.B."/>
            <person name="Martin F."/>
            <person name="Coutinho P.M."/>
            <person name="de Vries R."/>
            <person name="Martinez A.T."/>
            <person name="Klopp C."/>
            <person name="Pontarotti P."/>
            <person name="Henrissat B."/>
            <person name="Record E."/>
        </authorList>
    </citation>
    <scope>NUCLEOTIDE SEQUENCE [LARGE SCALE GENOMIC DNA]</scope>
    <source>
        <strain evidence="3">BRFM137</strain>
    </source>
</reference>
<dbReference type="AlphaFoldDB" id="A0A060SS51"/>
<dbReference type="PANTHER" id="PTHR38046">
    <property type="entry name" value="CRYPTIC LOCI REGULATOR 2"/>
    <property type="match status" value="1"/>
</dbReference>
<accession>A0A060SS51</accession>
<feature type="compositionally biased region" description="Basic and acidic residues" evidence="1">
    <location>
        <begin position="185"/>
        <end position="202"/>
    </location>
</feature>
<evidence type="ECO:0000313" key="4">
    <source>
        <dbReference type="Proteomes" id="UP000029665"/>
    </source>
</evidence>
<organism evidence="3 4">
    <name type="scientific">Pycnoporus cinnabarinus</name>
    <name type="common">Cinnabar-red polypore</name>
    <name type="synonym">Trametes cinnabarina</name>
    <dbReference type="NCBI Taxonomy" id="5643"/>
    <lineage>
        <taxon>Eukaryota</taxon>
        <taxon>Fungi</taxon>
        <taxon>Dikarya</taxon>
        <taxon>Basidiomycota</taxon>
        <taxon>Agaricomycotina</taxon>
        <taxon>Agaricomycetes</taxon>
        <taxon>Polyporales</taxon>
        <taxon>Polyporaceae</taxon>
        <taxon>Trametes</taxon>
    </lineage>
</organism>
<comment type="caution">
    <text evidence="3">The sequence shown here is derived from an EMBL/GenBank/DDBJ whole genome shotgun (WGS) entry which is preliminary data.</text>
</comment>
<dbReference type="GO" id="GO:0031934">
    <property type="term" value="C:mating-type region heterochromatin"/>
    <property type="evidence" value="ECO:0007669"/>
    <property type="project" value="TreeGrafter"/>
</dbReference>
<dbReference type="Pfam" id="PF16761">
    <property type="entry name" value="Clr2_transil"/>
    <property type="match status" value="1"/>
</dbReference>
<dbReference type="HOGENOM" id="CLU_093920_0_0_1"/>
<dbReference type="PANTHER" id="PTHR38046:SF1">
    <property type="entry name" value="CRYPTIC LOCI REGULATOR 2"/>
    <property type="match status" value="1"/>
</dbReference>
<evidence type="ECO:0000256" key="1">
    <source>
        <dbReference type="SAM" id="MobiDB-lite"/>
    </source>
</evidence>
<dbReference type="InterPro" id="IPR038986">
    <property type="entry name" value="Clr2"/>
</dbReference>
<dbReference type="EMBL" id="CCBP010000449">
    <property type="protein sequence ID" value="CDO77337.1"/>
    <property type="molecule type" value="Genomic_DNA"/>
</dbReference>
<name>A0A060SS51_PYCCI</name>
<evidence type="ECO:0000259" key="2">
    <source>
        <dbReference type="Pfam" id="PF16761"/>
    </source>
</evidence>
<dbReference type="OrthoDB" id="2421327at2759"/>
<dbReference type="Proteomes" id="UP000029665">
    <property type="component" value="Unassembled WGS sequence"/>
</dbReference>
<dbReference type="InterPro" id="IPR031915">
    <property type="entry name" value="Clr2_N"/>
</dbReference>